<dbReference type="HOGENOM" id="CLU_011918_1_0_1"/>
<accession>J7RH41</accession>
<organism evidence="3 4">
    <name type="scientific">Huiozyma naganishii (strain ATCC MYA-139 / BCRC 22969 / CBS 8797 / KCTC 17520 / NBRC 10181 / NCYC 3082 / Yp74L-3)</name>
    <name type="common">Yeast</name>
    <name type="synonym">Kazachstania naganishii</name>
    <dbReference type="NCBI Taxonomy" id="1071383"/>
    <lineage>
        <taxon>Eukaryota</taxon>
        <taxon>Fungi</taxon>
        <taxon>Dikarya</taxon>
        <taxon>Ascomycota</taxon>
        <taxon>Saccharomycotina</taxon>
        <taxon>Saccharomycetes</taxon>
        <taxon>Saccharomycetales</taxon>
        <taxon>Saccharomycetaceae</taxon>
        <taxon>Huiozyma</taxon>
    </lineage>
</organism>
<feature type="region of interest" description="Disordered" evidence="1">
    <location>
        <begin position="1"/>
        <end position="23"/>
    </location>
</feature>
<dbReference type="eggNOG" id="ENOG502QV3R">
    <property type="taxonomic scope" value="Eukaryota"/>
</dbReference>
<dbReference type="OrthoDB" id="289228at2759"/>
<dbReference type="PROSITE" id="PS51886">
    <property type="entry name" value="TLDC"/>
    <property type="match status" value="1"/>
</dbReference>
<dbReference type="KEGG" id="kng:KNAG_0B04230"/>
<reference evidence="3 4" key="1">
    <citation type="journal article" date="2011" name="Proc. Natl. Acad. Sci. U.S.A.">
        <title>Evolutionary erosion of yeast sex chromosomes by mating-type switching accidents.</title>
        <authorList>
            <person name="Gordon J.L."/>
            <person name="Armisen D."/>
            <person name="Proux-Wera E."/>
            <person name="Oheigeartaigh S.S."/>
            <person name="Byrne K.P."/>
            <person name="Wolfe K.H."/>
        </authorList>
    </citation>
    <scope>NUCLEOTIDE SEQUENCE [LARGE SCALE GENOMIC DNA]</scope>
    <source>
        <strain evidence="4">ATCC MYA-139 / BCRC 22969 / CBS 8797 / CCRC 22969 / KCTC 17520 / NBRC 10181 / NCYC 3082</strain>
    </source>
</reference>
<proteinExistence type="predicted"/>
<dbReference type="STRING" id="1071383.J7RH41"/>
<dbReference type="InterPro" id="IPR006571">
    <property type="entry name" value="TLDc_dom"/>
</dbReference>
<sequence>MGQSVSSQEPEPTQESDPQLGNGTTEEIEQEYNDRVLRQFNASELYTFKCRVGMTRQLNDVVLEQELLEWLCLPLEGHLQQPSKLLVGVIKVLGQFPFISNTGGNLTAVSLLKAVILINRGKCLKYIGNKSYNHLELIFMALYLAQDSHDSTKKESYDPKEPHNIEKVISSYDGNSDCVSEITVQADNLLQFTTMLLLLSARIPRPNSQIDLKTADNDWAKYEKSAYNVIRTMNSSIISSCQTHTISFHQFYDVISILLPTILTTLDNLLQHLLYTPDQLVDHTALGPTFTETKVMNHGSFALLQFALADKGYPISKLQKLYVGRDSGFSMRSFQGKVFHWHAPTLLFVSGSRIQDDDDYSKNKNPRYSKFLEDFRKLRDTDQQLSPCLLKKRKVMFVIYIESPWRVTNKDYFSAGRTTIFQLSPELDIFKANRDDVVYFNTMGGGIGIGDTQPYTKVNYREYRPGNISLTLDSSLEFGAFRNVGPGGMFEPGALFTRRNGDGVVTSNSYELRFLIQDVEVWGCGGEKELSEQMKQLQWEETEAKRRQHVNLKSLSEDRALLEMAGLVGQHQSGGSI</sequence>
<dbReference type="Proteomes" id="UP000006310">
    <property type="component" value="Chromosome 2"/>
</dbReference>
<evidence type="ECO:0000256" key="1">
    <source>
        <dbReference type="SAM" id="MobiDB-lite"/>
    </source>
</evidence>
<reference evidence="4" key="2">
    <citation type="submission" date="2012-08" db="EMBL/GenBank/DDBJ databases">
        <title>Genome sequence of Kazachstania naganishii.</title>
        <authorList>
            <person name="Gordon J.L."/>
            <person name="Armisen D."/>
            <person name="Proux-Wera E."/>
            <person name="OhEigeartaigh S.S."/>
            <person name="Byrne K.P."/>
            <person name="Wolfe K.H."/>
        </authorList>
    </citation>
    <scope>NUCLEOTIDE SEQUENCE [LARGE SCALE GENOMIC DNA]</scope>
    <source>
        <strain evidence="4">ATCC MYA-139 / BCRC 22969 / CBS 8797 / CCRC 22969 / KCTC 17520 / NBRC 10181 / NCYC 3082</strain>
    </source>
</reference>
<dbReference type="GO" id="GO:0000329">
    <property type="term" value="C:fungal-type vacuole membrane"/>
    <property type="evidence" value="ECO:0007669"/>
    <property type="project" value="EnsemblFungi"/>
</dbReference>
<dbReference type="RefSeq" id="XP_022463104.1">
    <property type="nucleotide sequence ID" value="XM_022606405.1"/>
</dbReference>
<dbReference type="EMBL" id="HE978315">
    <property type="protein sequence ID" value="CCK68858.1"/>
    <property type="molecule type" value="Genomic_DNA"/>
</dbReference>
<evidence type="ECO:0000313" key="4">
    <source>
        <dbReference type="Proteomes" id="UP000006310"/>
    </source>
</evidence>
<keyword evidence="4" id="KW-1185">Reference proteome</keyword>
<dbReference type="SMART" id="SM00584">
    <property type="entry name" value="TLDc"/>
    <property type="match status" value="1"/>
</dbReference>
<feature type="domain" description="TLDc" evidence="2">
    <location>
        <begin position="294"/>
        <end position="525"/>
    </location>
</feature>
<dbReference type="AlphaFoldDB" id="J7RH41"/>
<dbReference type="GO" id="GO:0032984">
    <property type="term" value="P:protein-containing complex disassembly"/>
    <property type="evidence" value="ECO:0007669"/>
    <property type="project" value="EnsemblFungi"/>
</dbReference>
<gene>
    <name evidence="3" type="primary">KNAG0B04230</name>
    <name evidence="3" type="ordered locus">KNAG_0B04230</name>
</gene>
<dbReference type="GeneID" id="34524508"/>
<evidence type="ECO:0000313" key="3">
    <source>
        <dbReference type="EMBL" id="CCK68858.1"/>
    </source>
</evidence>
<name>J7RH41_HUIN7</name>
<protein>
    <recommendedName>
        <fullName evidence="2">TLDc domain-containing protein</fullName>
    </recommendedName>
</protein>
<dbReference type="Pfam" id="PF07534">
    <property type="entry name" value="TLD"/>
    <property type="match status" value="1"/>
</dbReference>
<dbReference type="OMA" id="KWEFEAR"/>
<evidence type="ECO:0000259" key="2">
    <source>
        <dbReference type="PROSITE" id="PS51886"/>
    </source>
</evidence>